<gene>
    <name evidence="4" type="ORF">ACHHYP_00139</name>
</gene>
<name>A0A1V9ZBB5_ACHHY</name>
<dbReference type="STRING" id="1202772.A0A1V9ZBB5"/>
<dbReference type="EMBL" id="JNBR01000331">
    <property type="protein sequence ID" value="OQR95283.1"/>
    <property type="molecule type" value="Genomic_DNA"/>
</dbReference>
<evidence type="ECO:0000256" key="3">
    <source>
        <dbReference type="SAM" id="MobiDB-lite"/>
    </source>
</evidence>
<feature type="compositionally biased region" description="Basic residues" evidence="3">
    <location>
        <begin position="20"/>
        <end position="29"/>
    </location>
</feature>
<dbReference type="PANTHER" id="PTHR44472:SF1">
    <property type="entry name" value="DDB1 AND CUL4 ASSOCIATED FACTOR 4"/>
    <property type="match status" value="1"/>
</dbReference>
<evidence type="ECO:0000313" key="5">
    <source>
        <dbReference type="Proteomes" id="UP000243579"/>
    </source>
</evidence>
<evidence type="ECO:0000313" key="4">
    <source>
        <dbReference type="EMBL" id="OQR95283.1"/>
    </source>
</evidence>
<keyword evidence="1" id="KW-0853">WD repeat</keyword>
<dbReference type="InterPro" id="IPR052254">
    <property type="entry name" value="CUL4-DDB1_E3_ligase_receptor"/>
</dbReference>
<comment type="caution">
    <text evidence="4">The sequence shown here is derived from an EMBL/GenBank/DDBJ whole genome shotgun (WGS) entry which is preliminary data.</text>
</comment>
<dbReference type="AlphaFoldDB" id="A0A1V9ZBB5"/>
<protein>
    <submittedName>
        <fullName evidence="4">Uncharacterized protein</fullName>
    </submittedName>
</protein>
<dbReference type="OrthoDB" id="128867at2759"/>
<dbReference type="Gene3D" id="2.130.10.10">
    <property type="entry name" value="YVTN repeat-like/Quinoprotein amine dehydrogenase"/>
    <property type="match status" value="1"/>
</dbReference>
<keyword evidence="5" id="KW-1185">Reference proteome</keyword>
<feature type="compositionally biased region" description="Low complexity" evidence="3">
    <location>
        <begin position="39"/>
        <end position="63"/>
    </location>
</feature>
<dbReference type="PANTHER" id="PTHR44472">
    <property type="entry name" value="DDB1- AND CUL4-ASSOCIATED FACTOR 4-RELATED"/>
    <property type="match status" value="1"/>
</dbReference>
<dbReference type="GO" id="GO:0080008">
    <property type="term" value="C:Cul4-RING E3 ubiquitin ligase complex"/>
    <property type="evidence" value="ECO:0007669"/>
    <property type="project" value="TreeGrafter"/>
</dbReference>
<feature type="compositionally biased region" description="Basic and acidic residues" evidence="3">
    <location>
        <begin position="1"/>
        <end position="15"/>
    </location>
</feature>
<organism evidence="4 5">
    <name type="scientific">Achlya hypogyna</name>
    <name type="common">Oomycete</name>
    <name type="synonym">Protoachlya hypogyna</name>
    <dbReference type="NCBI Taxonomy" id="1202772"/>
    <lineage>
        <taxon>Eukaryota</taxon>
        <taxon>Sar</taxon>
        <taxon>Stramenopiles</taxon>
        <taxon>Oomycota</taxon>
        <taxon>Saprolegniomycetes</taxon>
        <taxon>Saprolegniales</taxon>
        <taxon>Achlyaceae</taxon>
        <taxon>Achlya</taxon>
    </lineage>
</organism>
<sequence length="461" mass="49672">MPRHKEQGRGRDRTHGQRSSNKRPKKSSGGRRDAKDPEPSAAFLAALEAQRASQQATVTATPPAATPPPMPGFYYDAELKKYFRGKAPKKPDVVVAPAIAPSSAARRHGVRSNWASYLAARQLRSQWTTHERDLLGLFARSTAVVHSVPAPYYHIADLAVANDTLALASVHGDISIGALTATALKPKLEIEANVRFHLTRLKWRSNLCADAIGYTALGGAGVPGFLRICHRGSALFSTPLQDAWTLTWHPHTPLHVAVGATHGYLYAHPHHFRQSAFFVCSPSTVASDVFAQSFLRSGQALLNGTRSGVVWLWDLRASRMGLQMEVDGPASVHDLVVLGDDVSFIAAAGNGVIARHDLRSLRPEPVVRYSAKTTMRPSATRISLDATETIVCGQPHGHGVYLWDVSSGSPLATVFTTTPGQQLLHGAVLDSATRGWRVLAARASRDGILSSQLLSATFAAP</sequence>
<proteinExistence type="predicted"/>
<dbReference type="SUPFAM" id="SSF50978">
    <property type="entry name" value="WD40 repeat-like"/>
    <property type="match status" value="1"/>
</dbReference>
<reference evidence="4 5" key="1">
    <citation type="journal article" date="2014" name="Genome Biol. Evol.">
        <title>The secreted proteins of Achlya hypogyna and Thraustotheca clavata identify the ancestral oomycete secretome and reveal gene acquisitions by horizontal gene transfer.</title>
        <authorList>
            <person name="Misner I."/>
            <person name="Blouin N."/>
            <person name="Leonard G."/>
            <person name="Richards T.A."/>
            <person name="Lane C.E."/>
        </authorList>
    </citation>
    <scope>NUCLEOTIDE SEQUENCE [LARGE SCALE GENOMIC DNA]</scope>
    <source>
        <strain evidence="4 5">ATCC 48635</strain>
    </source>
</reference>
<keyword evidence="2" id="KW-0677">Repeat</keyword>
<dbReference type="InterPro" id="IPR015943">
    <property type="entry name" value="WD40/YVTN_repeat-like_dom_sf"/>
</dbReference>
<dbReference type="InterPro" id="IPR036322">
    <property type="entry name" value="WD40_repeat_dom_sf"/>
</dbReference>
<evidence type="ECO:0000256" key="1">
    <source>
        <dbReference type="ARBA" id="ARBA00022574"/>
    </source>
</evidence>
<evidence type="ECO:0000256" key="2">
    <source>
        <dbReference type="ARBA" id="ARBA00022737"/>
    </source>
</evidence>
<accession>A0A1V9ZBB5</accession>
<dbReference type="Proteomes" id="UP000243579">
    <property type="component" value="Unassembled WGS sequence"/>
</dbReference>
<feature type="region of interest" description="Disordered" evidence="3">
    <location>
        <begin position="1"/>
        <end position="71"/>
    </location>
</feature>